<sequence>MGFCKGIIGLAACLTIGHALPANGQDKVLEEMAWSEDSIRHYAARMLMVGFKGATLDDESDAARYVQDLRVGGIVLFDIDLTGTAKKGSRNIQSPEQVRRLTDNLRQRADYDLLIAVDQEGGQVNRLKTDYGFPPTVSAEYLGKLDNQDTTLFYGGLTAKELARVGINLNFAPVVDIKNPDSPALGARGRCFSEDTAVVTRNAAWFVDAHHAQGVLTALKHFPGHGNAVDDSHYGFTDVTKRWKPEELAPFRELIWSGRADMVMMAHIFNERIDPEYPATLSRVTIQDLLRGELGFDGVVITDDMYMNAIIERYSIEEAVVLAINAGVDMMIFGNNINTGFVPDRPDRIIRIIVDAVKAGKIHPERLVEANRRIERLAKSSKK</sequence>
<proteinExistence type="inferred from homology"/>
<dbReference type="SUPFAM" id="SSF51445">
    <property type="entry name" value="(Trans)glycosidases"/>
    <property type="match status" value="1"/>
</dbReference>
<accession>A0A9D1X7V8</accession>
<comment type="caution">
    <text evidence="5">The sequence shown here is derived from an EMBL/GenBank/DDBJ whole genome shotgun (WGS) entry which is preliminary data.</text>
</comment>
<dbReference type="Gene3D" id="3.20.20.300">
    <property type="entry name" value="Glycoside hydrolase, family 3, N-terminal domain"/>
    <property type="match status" value="1"/>
</dbReference>
<organism evidence="5 6">
    <name type="scientific">Candidatus Parabacteroides intestinipullorum</name>
    <dbReference type="NCBI Taxonomy" id="2838723"/>
    <lineage>
        <taxon>Bacteria</taxon>
        <taxon>Pseudomonadati</taxon>
        <taxon>Bacteroidota</taxon>
        <taxon>Bacteroidia</taxon>
        <taxon>Bacteroidales</taxon>
        <taxon>Tannerellaceae</taxon>
        <taxon>Parabacteroides</taxon>
    </lineage>
</organism>
<evidence type="ECO:0000259" key="4">
    <source>
        <dbReference type="Pfam" id="PF00933"/>
    </source>
</evidence>
<reference evidence="5" key="1">
    <citation type="journal article" date="2021" name="PeerJ">
        <title>Extensive microbial diversity within the chicken gut microbiome revealed by metagenomics and culture.</title>
        <authorList>
            <person name="Gilroy R."/>
            <person name="Ravi A."/>
            <person name="Getino M."/>
            <person name="Pursley I."/>
            <person name="Horton D.L."/>
            <person name="Alikhan N.F."/>
            <person name="Baker D."/>
            <person name="Gharbi K."/>
            <person name="Hall N."/>
            <person name="Watson M."/>
            <person name="Adriaenssens E.M."/>
            <person name="Foster-Nyarko E."/>
            <person name="Jarju S."/>
            <person name="Secka A."/>
            <person name="Antonio M."/>
            <person name="Oren A."/>
            <person name="Chaudhuri R.R."/>
            <person name="La Ragione R."/>
            <person name="Hildebrand F."/>
            <person name="Pallen M.J."/>
        </authorList>
    </citation>
    <scope>NUCLEOTIDE SEQUENCE</scope>
    <source>
        <strain evidence="5">ChiGjej6B6-14162</strain>
    </source>
</reference>
<evidence type="ECO:0000256" key="2">
    <source>
        <dbReference type="ARBA" id="ARBA00022801"/>
    </source>
</evidence>
<dbReference type="InterPro" id="IPR001764">
    <property type="entry name" value="Glyco_hydro_3_N"/>
</dbReference>
<keyword evidence="2" id="KW-0378">Hydrolase</keyword>
<evidence type="ECO:0000256" key="1">
    <source>
        <dbReference type="ARBA" id="ARBA00005336"/>
    </source>
</evidence>
<dbReference type="PANTHER" id="PTHR30480:SF16">
    <property type="entry name" value="GLYCOSIDE HYDROLASE FAMILY 3 DOMAIN PROTEIN"/>
    <property type="match status" value="1"/>
</dbReference>
<dbReference type="InterPro" id="IPR017853">
    <property type="entry name" value="GH"/>
</dbReference>
<comment type="similarity">
    <text evidence="1">Belongs to the glycosyl hydrolase 3 family.</text>
</comment>
<reference evidence="5" key="2">
    <citation type="submission" date="2021-04" db="EMBL/GenBank/DDBJ databases">
        <authorList>
            <person name="Gilroy R."/>
        </authorList>
    </citation>
    <scope>NUCLEOTIDE SEQUENCE</scope>
    <source>
        <strain evidence="5">ChiGjej6B6-14162</strain>
    </source>
</reference>
<dbReference type="GO" id="GO:0004553">
    <property type="term" value="F:hydrolase activity, hydrolyzing O-glycosyl compounds"/>
    <property type="evidence" value="ECO:0007669"/>
    <property type="project" value="InterPro"/>
</dbReference>
<dbReference type="Pfam" id="PF00933">
    <property type="entry name" value="Glyco_hydro_3"/>
    <property type="match status" value="1"/>
</dbReference>
<dbReference type="GO" id="GO:0009254">
    <property type="term" value="P:peptidoglycan turnover"/>
    <property type="evidence" value="ECO:0007669"/>
    <property type="project" value="TreeGrafter"/>
</dbReference>
<evidence type="ECO:0000313" key="5">
    <source>
        <dbReference type="EMBL" id="HIX74528.1"/>
    </source>
</evidence>
<feature type="domain" description="Glycoside hydrolase family 3 N-terminal" evidence="4">
    <location>
        <begin position="44"/>
        <end position="377"/>
    </location>
</feature>
<dbReference type="InterPro" id="IPR050226">
    <property type="entry name" value="NagZ_Beta-hexosaminidase"/>
</dbReference>
<evidence type="ECO:0000256" key="3">
    <source>
        <dbReference type="ARBA" id="ARBA00023295"/>
    </source>
</evidence>
<dbReference type="GO" id="GO:0005975">
    <property type="term" value="P:carbohydrate metabolic process"/>
    <property type="evidence" value="ECO:0007669"/>
    <property type="project" value="InterPro"/>
</dbReference>
<protein>
    <recommendedName>
        <fullName evidence="4">Glycoside hydrolase family 3 N-terminal domain-containing protein</fullName>
    </recommendedName>
</protein>
<gene>
    <name evidence="5" type="ORF">H9977_05800</name>
</gene>
<name>A0A9D1X7V8_9BACT</name>
<dbReference type="PANTHER" id="PTHR30480">
    <property type="entry name" value="BETA-HEXOSAMINIDASE-RELATED"/>
    <property type="match status" value="1"/>
</dbReference>
<dbReference type="AlphaFoldDB" id="A0A9D1X7V8"/>
<keyword evidence="3" id="KW-0326">Glycosidase</keyword>
<evidence type="ECO:0000313" key="6">
    <source>
        <dbReference type="Proteomes" id="UP000886740"/>
    </source>
</evidence>
<dbReference type="Proteomes" id="UP000886740">
    <property type="component" value="Unassembled WGS sequence"/>
</dbReference>
<dbReference type="InterPro" id="IPR036962">
    <property type="entry name" value="Glyco_hydro_3_N_sf"/>
</dbReference>
<dbReference type="EMBL" id="DXEL01000043">
    <property type="protein sequence ID" value="HIX74528.1"/>
    <property type="molecule type" value="Genomic_DNA"/>
</dbReference>